<keyword evidence="3" id="KW-0862">Zinc</keyword>
<dbReference type="EMBL" id="CM003371">
    <property type="protein sequence ID" value="KOM32621.1"/>
    <property type="molecule type" value="Genomic_DNA"/>
</dbReference>
<evidence type="ECO:0000256" key="5">
    <source>
        <dbReference type="SAM" id="Phobius"/>
    </source>
</evidence>
<dbReference type="GO" id="GO:0008270">
    <property type="term" value="F:zinc ion binding"/>
    <property type="evidence" value="ECO:0007669"/>
    <property type="project" value="UniProtKB-KW"/>
</dbReference>
<name>A0A0L9TQ66_PHAAN</name>
<feature type="domain" description="GRF-type" evidence="6">
    <location>
        <begin position="29"/>
        <end position="76"/>
    </location>
</feature>
<keyword evidence="1" id="KW-0479">Metal-binding</keyword>
<dbReference type="PANTHER" id="PTHR33248">
    <property type="entry name" value="ZINC ION-BINDING PROTEIN"/>
    <property type="match status" value="1"/>
</dbReference>
<dbReference type="Proteomes" id="UP000053144">
    <property type="component" value="Chromosome 1"/>
</dbReference>
<evidence type="ECO:0000256" key="2">
    <source>
        <dbReference type="ARBA" id="ARBA00022771"/>
    </source>
</evidence>
<keyword evidence="5" id="KW-0812">Transmembrane</keyword>
<dbReference type="AlphaFoldDB" id="A0A0L9TQ66"/>
<gene>
    <name evidence="7" type="ORF">LR48_Vigan01g217700</name>
</gene>
<dbReference type="InterPro" id="IPR010666">
    <property type="entry name" value="Znf_GRF"/>
</dbReference>
<dbReference type="Gramene" id="KOM32621">
    <property type="protein sequence ID" value="KOM32621"/>
    <property type="gene ID" value="LR48_Vigan01g217700"/>
</dbReference>
<dbReference type="OMA" id="ICDCEEF"/>
<organism evidence="7 8">
    <name type="scientific">Phaseolus angularis</name>
    <name type="common">Azuki bean</name>
    <name type="synonym">Vigna angularis</name>
    <dbReference type="NCBI Taxonomy" id="3914"/>
    <lineage>
        <taxon>Eukaryota</taxon>
        <taxon>Viridiplantae</taxon>
        <taxon>Streptophyta</taxon>
        <taxon>Embryophyta</taxon>
        <taxon>Tracheophyta</taxon>
        <taxon>Spermatophyta</taxon>
        <taxon>Magnoliopsida</taxon>
        <taxon>eudicotyledons</taxon>
        <taxon>Gunneridae</taxon>
        <taxon>Pentapetalae</taxon>
        <taxon>rosids</taxon>
        <taxon>fabids</taxon>
        <taxon>Fabales</taxon>
        <taxon>Fabaceae</taxon>
        <taxon>Papilionoideae</taxon>
        <taxon>50 kb inversion clade</taxon>
        <taxon>NPAAA clade</taxon>
        <taxon>indigoferoid/millettioid clade</taxon>
        <taxon>Phaseoleae</taxon>
        <taxon>Vigna</taxon>
    </lineage>
</organism>
<evidence type="ECO:0000256" key="4">
    <source>
        <dbReference type="PROSITE-ProRule" id="PRU01343"/>
    </source>
</evidence>
<protein>
    <recommendedName>
        <fullName evidence="6">GRF-type domain-containing protein</fullName>
    </recommendedName>
</protein>
<evidence type="ECO:0000313" key="7">
    <source>
        <dbReference type="EMBL" id="KOM32621.1"/>
    </source>
</evidence>
<accession>A0A0L9TQ66</accession>
<dbReference type="Pfam" id="PF06839">
    <property type="entry name" value="Zn_ribbon_GRF"/>
    <property type="match status" value="1"/>
</dbReference>
<evidence type="ECO:0000259" key="6">
    <source>
        <dbReference type="PROSITE" id="PS51999"/>
    </source>
</evidence>
<feature type="transmembrane region" description="Helical" evidence="5">
    <location>
        <begin position="108"/>
        <end position="128"/>
    </location>
</feature>
<sequence>MPSNHGCSSCSWGSSRGGSSRGFVGSQICHCGEGAVLRVAKTVKNEGKQFWGCPNYKRTRNEEFQGCNFFKWLNEDYVDDAASTIGRQRRKINSLDKCVRDCQKREKMLISIICFLGFINIIVACILFKSP</sequence>
<keyword evidence="2 4" id="KW-0863">Zinc-finger</keyword>
<keyword evidence="5" id="KW-1133">Transmembrane helix</keyword>
<dbReference type="PROSITE" id="PS51999">
    <property type="entry name" value="ZF_GRF"/>
    <property type="match status" value="1"/>
</dbReference>
<proteinExistence type="predicted"/>
<evidence type="ECO:0000256" key="1">
    <source>
        <dbReference type="ARBA" id="ARBA00022723"/>
    </source>
</evidence>
<evidence type="ECO:0000313" key="8">
    <source>
        <dbReference type="Proteomes" id="UP000053144"/>
    </source>
</evidence>
<keyword evidence="5" id="KW-0472">Membrane</keyword>
<reference evidence="8" key="1">
    <citation type="journal article" date="2015" name="Proc. Natl. Acad. Sci. U.S.A.">
        <title>Genome sequencing of adzuki bean (Vigna angularis) provides insight into high starch and low fat accumulation and domestication.</title>
        <authorList>
            <person name="Yang K."/>
            <person name="Tian Z."/>
            <person name="Chen C."/>
            <person name="Luo L."/>
            <person name="Zhao B."/>
            <person name="Wang Z."/>
            <person name="Yu L."/>
            <person name="Li Y."/>
            <person name="Sun Y."/>
            <person name="Li W."/>
            <person name="Chen Y."/>
            <person name="Li Y."/>
            <person name="Zhang Y."/>
            <person name="Ai D."/>
            <person name="Zhao J."/>
            <person name="Shang C."/>
            <person name="Ma Y."/>
            <person name="Wu B."/>
            <person name="Wang M."/>
            <person name="Gao L."/>
            <person name="Sun D."/>
            <person name="Zhang P."/>
            <person name="Guo F."/>
            <person name="Wang W."/>
            <person name="Li Y."/>
            <person name="Wang J."/>
            <person name="Varshney R.K."/>
            <person name="Wang J."/>
            <person name="Ling H.Q."/>
            <person name="Wan P."/>
        </authorList>
    </citation>
    <scope>NUCLEOTIDE SEQUENCE</scope>
    <source>
        <strain evidence="8">cv. Jingnong 6</strain>
    </source>
</reference>
<evidence type="ECO:0000256" key="3">
    <source>
        <dbReference type="ARBA" id="ARBA00022833"/>
    </source>
</evidence>